<dbReference type="Proteomes" id="UP000024635">
    <property type="component" value="Unassembled WGS sequence"/>
</dbReference>
<accession>A0A016RVM3</accession>
<dbReference type="AlphaFoldDB" id="A0A016RVM3"/>
<comment type="caution">
    <text evidence="1">The sequence shown here is derived from an EMBL/GenBank/DDBJ whole genome shotgun (WGS) entry which is preliminary data.</text>
</comment>
<evidence type="ECO:0000313" key="1">
    <source>
        <dbReference type="EMBL" id="EYB82137.1"/>
    </source>
</evidence>
<keyword evidence="2" id="KW-1185">Reference proteome</keyword>
<evidence type="ECO:0000313" key="2">
    <source>
        <dbReference type="Proteomes" id="UP000024635"/>
    </source>
</evidence>
<name>A0A016RVM3_9BILA</name>
<proteinExistence type="predicted"/>
<organism evidence="1 2">
    <name type="scientific">Ancylostoma ceylanicum</name>
    <dbReference type="NCBI Taxonomy" id="53326"/>
    <lineage>
        <taxon>Eukaryota</taxon>
        <taxon>Metazoa</taxon>
        <taxon>Ecdysozoa</taxon>
        <taxon>Nematoda</taxon>
        <taxon>Chromadorea</taxon>
        <taxon>Rhabditida</taxon>
        <taxon>Rhabditina</taxon>
        <taxon>Rhabditomorpha</taxon>
        <taxon>Strongyloidea</taxon>
        <taxon>Ancylostomatidae</taxon>
        <taxon>Ancylostomatinae</taxon>
        <taxon>Ancylostoma</taxon>
    </lineage>
</organism>
<sequence length="111" mass="12677">MMHSGIILLLTHSMFSPDYWPSDVHRIISNYPPTNIVRYEAFQHLPSTAFFYYVCAMFPEVSAAQHVGSAGVSSQYTCVPKLQHVLKANCWMARGWQVWVYLTLPGLCYMA</sequence>
<gene>
    <name evidence="1" type="primary">Acey_s0366.g7</name>
    <name evidence="1" type="ORF">Y032_0366g7</name>
</gene>
<dbReference type="EMBL" id="JARK01001702">
    <property type="protein sequence ID" value="EYB82137.1"/>
    <property type="molecule type" value="Genomic_DNA"/>
</dbReference>
<reference evidence="2" key="1">
    <citation type="journal article" date="2015" name="Nat. Genet.">
        <title>The genome and transcriptome of the zoonotic hookworm Ancylostoma ceylanicum identify infection-specific gene families.</title>
        <authorList>
            <person name="Schwarz E.M."/>
            <person name="Hu Y."/>
            <person name="Antoshechkin I."/>
            <person name="Miller M.M."/>
            <person name="Sternberg P.W."/>
            <person name="Aroian R.V."/>
        </authorList>
    </citation>
    <scope>NUCLEOTIDE SEQUENCE</scope>
    <source>
        <strain evidence="2">HY135</strain>
    </source>
</reference>
<protein>
    <submittedName>
        <fullName evidence="1">Uncharacterized protein</fullName>
    </submittedName>
</protein>